<name>A0AAN6U2J0_9PEZI</name>
<dbReference type="Gene3D" id="3.40.50.1240">
    <property type="entry name" value="Phosphoglycerate mutase-like"/>
    <property type="match status" value="1"/>
</dbReference>
<feature type="binding site" evidence="2">
    <location>
        <begin position="23"/>
        <end position="24"/>
    </location>
    <ligand>
        <name>substrate</name>
    </ligand>
</feature>
<dbReference type="InterPro" id="IPR050275">
    <property type="entry name" value="PGM_Phosphatase"/>
</dbReference>
<dbReference type="SUPFAM" id="SSF53254">
    <property type="entry name" value="Phosphoglycerate mutase-like"/>
    <property type="match status" value="1"/>
</dbReference>
<accession>A0AAN6U2J0</accession>
<reference evidence="4" key="1">
    <citation type="journal article" date="2023" name="Mol. Phylogenet. Evol.">
        <title>Genome-scale phylogeny and comparative genomics of the fungal order Sordariales.</title>
        <authorList>
            <person name="Hensen N."/>
            <person name="Bonometti L."/>
            <person name="Westerberg I."/>
            <person name="Brannstrom I.O."/>
            <person name="Guillou S."/>
            <person name="Cros-Aarteil S."/>
            <person name="Calhoun S."/>
            <person name="Haridas S."/>
            <person name="Kuo A."/>
            <person name="Mondo S."/>
            <person name="Pangilinan J."/>
            <person name="Riley R."/>
            <person name="LaButti K."/>
            <person name="Andreopoulos B."/>
            <person name="Lipzen A."/>
            <person name="Chen C."/>
            <person name="Yan M."/>
            <person name="Daum C."/>
            <person name="Ng V."/>
            <person name="Clum A."/>
            <person name="Steindorff A."/>
            <person name="Ohm R.A."/>
            <person name="Martin F."/>
            <person name="Silar P."/>
            <person name="Natvig D.O."/>
            <person name="Lalanne C."/>
            <person name="Gautier V."/>
            <person name="Ament-Velasquez S.L."/>
            <person name="Kruys A."/>
            <person name="Hutchinson M.I."/>
            <person name="Powell A.J."/>
            <person name="Barry K."/>
            <person name="Miller A.N."/>
            <person name="Grigoriev I.V."/>
            <person name="Debuchy R."/>
            <person name="Gladieux P."/>
            <person name="Hiltunen Thoren M."/>
            <person name="Johannesson H."/>
        </authorList>
    </citation>
    <scope>NUCLEOTIDE SEQUENCE</scope>
    <source>
        <strain evidence="4">CBS 731.68</strain>
    </source>
</reference>
<gene>
    <name evidence="4" type="ORF">N657DRAFT_569710</name>
</gene>
<dbReference type="GeneID" id="87825451"/>
<comment type="caution">
    <text evidence="4">The sequence shown here is derived from an EMBL/GenBank/DDBJ whole genome shotgun (WGS) entry which is preliminary data.</text>
</comment>
<dbReference type="FunFam" id="3.40.50.1240:FF:000022">
    <property type="entry name" value="Phosphoglycerate mutase family protein"/>
    <property type="match status" value="1"/>
</dbReference>
<keyword evidence="5" id="KW-1185">Reference proteome</keyword>
<dbReference type="RefSeq" id="XP_062648890.1">
    <property type="nucleotide sequence ID" value="XM_062788681.1"/>
</dbReference>
<evidence type="ECO:0000313" key="4">
    <source>
        <dbReference type="EMBL" id="KAK4125119.1"/>
    </source>
</evidence>
<dbReference type="InterPro" id="IPR029033">
    <property type="entry name" value="His_PPase_superfam"/>
</dbReference>
<evidence type="ECO:0000256" key="2">
    <source>
        <dbReference type="PIRSR" id="PIRSR613078-2"/>
    </source>
</evidence>
<sequence>MSSPRVFIVRHGETEWSLNGRHTGSTDIPLTANGEKRVLATGKALVGNDRLIAPSKLAHIYVSPRRRAQRTLELLNVVNREQLPWQAHGEPFCEGGRKCEAKIEVTEDIREWDYGDYEGITTPEIRELRKQQGLDSNWDIWKDGCPGGESPAEITERLDRLIKDIREKWHAPAMGKQKAEGANGDVLIVAHGHILRAFAQRWANQSLHGGPTFLLEAGGVGTLSYEHHNINEPAILLGGAFVVELPGTLKETGLSISRYTPFIPRY</sequence>
<evidence type="ECO:0000256" key="3">
    <source>
        <dbReference type="PIRSR" id="PIRSR613078-3"/>
    </source>
</evidence>
<evidence type="ECO:0000313" key="5">
    <source>
        <dbReference type="Proteomes" id="UP001302602"/>
    </source>
</evidence>
<dbReference type="GO" id="GO:0050278">
    <property type="term" value="F:sedoheptulose-bisphosphatase activity"/>
    <property type="evidence" value="ECO:0007669"/>
    <property type="project" value="TreeGrafter"/>
</dbReference>
<feature type="active site" description="Tele-phosphohistidine intermediate" evidence="1">
    <location>
        <position position="11"/>
    </location>
</feature>
<protein>
    <submittedName>
        <fullName evidence="4">Phosphoglycerate mutase-like protein</fullName>
    </submittedName>
</protein>
<reference evidence="4" key="2">
    <citation type="submission" date="2023-05" db="EMBL/GenBank/DDBJ databases">
        <authorList>
            <consortium name="Lawrence Berkeley National Laboratory"/>
            <person name="Steindorff A."/>
            <person name="Hensen N."/>
            <person name="Bonometti L."/>
            <person name="Westerberg I."/>
            <person name="Brannstrom I.O."/>
            <person name="Guillou S."/>
            <person name="Cros-Aarteil S."/>
            <person name="Calhoun S."/>
            <person name="Haridas S."/>
            <person name="Kuo A."/>
            <person name="Mondo S."/>
            <person name="Pangilinan J."/>
            <person name="Riley R."/>
            <person name="Labutti K."/>
            <person name="Andreopoulos B."/>
            <person name="Lipzen A."/>
            <person name="Chen C."/>
            <person name="Yanf M."/>
            <person name="Daum C."/>
            <person name="Ng V."/>
            <person name="Clum A."/>
            <person name="Ohm R."/>
            <person name="Martin F."/>
            <person name="Silar P."/>
            <person name="Natvig D."/>
            <person name="Lalanne C."/>
            <person name="Gautier V."/>
            <person name="Ament-Velasquez S.L."/>
            <person name="Kruys A."/>
            <person name="Hutchinson M.I."/>
            <person name="Powell A.J."/>
            <person name="Barry K."/>
            <person name="Miller A.N."/>
            <person name="Grigoriev I.V."/>
            <person name="Debuchy R."/>
            <person name="Gladieux P."/>
            <person name="Thoren M.H."/>
            <person name="Johannesson H."/>
        </authorList>
    </citation>
    <scope>NUCLEOTIDE SEQUENCE</scope>
    <source>
        <strain evidence="4">CBS 731.68</strain>
    </source>
</reference>
<evidence type="ECO:0000256" key="1">
    <source>
        <dbReference type="PIRSR" id="PIRSR613078-1"/>
    </source>
</evidence>
<dbReference type="PANTHER" id="PTHR48100">
    <property type="entry name" value="BROAD-SPECIFICITY PHOSPHATASE YOR283W-RELATED"/>
    <property type="match status" value="1"/>
</dbReference>
<feature type="site" description="Transition state stabilizer" evidence="3">
    <location>
        <position position="191"/>
    </location>
</feature>
<dbReference type="Pfam" id="PF00300">
    <property type="entry name" value="His_Phos_1"/>
    <property type="match status" value="2"/>
</dbReference>
<dbReference type="InterPro" id="IPR013078">
    <property type="entry name" value="His_Pase_superF_clade-1"/>
</dbReference>
<dbReference type="Proteomes" id="UP001302602">
    <property type="component" value="Unassembled WGS sequence"/>
</dbReference>
<dbReference type="EMBL" id="MU853226">
    <property type="protein sequence ID" value="KAK4125119.1"/>
    <property type="molecule type" value="Genomic_DNA"/>
</dbReference>
<dbReference type="CDD" id="cd07067">
    <property type="entry name" value="HP_PGM_like"/>
    <property type="match status" value="1"/>
</dbReference>
<feature type="active site" description="Proton donor/acceptor" evidence="1">
    <location>
        <position position="90"/>
    </location>
</feature>
<dbReference type="SMART" id="SM00855">
    <property type="entry name" value="PGAM"/>
    <property type="match status" value="1"/>
</dbReference>
<organism evidence="4 5">
    <name type="scientific">Parathielavia appendiculata</name>
    <dbReference type="NCBI Taxonomy" id="2587402"/>
    <lineage>
        <taxon>Eukaryota</taxon>
        <taxon>Fungi</taxon>
        <taxon>Dikarya</taxon>
        <taxon>Ascomycota</taxon>
        <taxon>Pezizomycotina</taxon>
        <taxon>Sordariomycetes</taxon>
        <taxon>Sordariomycetidae</taxon>
        <taxon>Sordariales</taxon>
        <taxon>Chaetomiaceae</taxon>
        <taxon>Parathielavia</taxon>
    </lineage>
</organism>
<feature type="binding site" evidence="2">
    <location>
        <position position="67"/>
    </location>
    <ligand>
        <name>substrate</name>
    </ligand>
</feature>
<dbReference type="GO" id="GO:0046390">
    <property type="term" value="P:ribose phosphate biosynthetic process"/>
    <property type="evidence" value="ECO:0007669"/>
    <property type="project" value="TreeGrafter"/>
</dbReference>
<proteinExistence type="predicted"/>
<dbReference type="AlphaFoldDB" id="A0AAN6U2J0"/>
<feature type="binding site" evidence="2">
    <location>
        <position position="98"/>
    </location>
    <ligand>
        <name>substrate</name>
    </ligand>
</feature>
<dbReference type="PANTHER" id="PTHR48100:SF15">
    <property type="entry name" value="SEDOHEPTULOSE 1,7-BISPHOSPHATASE"/>
    <property type="match status" value="1"/>
</dbReference>